<evidence type="ECO:0000313" key="1">
    <source>
        <dbReference type="EMBL" id="SIR00929.1"/>
    </source>
</evidence>
<protein>
    <recommendedName>
        <fullName evidence="3">DUF922 domain-containing protein</fullName>
    </recommendedName>
</protein>
<dbReference type="EMBL" id="FTNM01000002">
    <property type="protein sequence ID" value="SIR00929.1"/>
    <property type="molecule type" value="Genomic_DNA"/>
</dbReference>
<gene>
    <name evidence="1" type="ORF">SAMN05421545_2104</name>
</gene>
<dbReference type="AlphaFoldDB" id="A0A1N6XF96"/>
<keyword evidence="2" id="KW-1185">Reference proteome</keyword>
<evidence type="ECO:0008006" key="3">
    <source>
        <dbReference type="Google" id="ProtNLM"/>
    </source>
</evidence>
<organism evidence="1 2">
    <name type="scientific">Pontibacter lucknowensis</name>
    <dbReference type="NCBI Taxonomy" id="1077936"/>
    <lineage>
        <taxon>Bacteria</taxon>
        <taxon>Pseudomonadati</taxon>
        <taxon>Bacteroidota</taxon>
        <taxon>Cytophagia</taxon>
        <taxon>Cytophagales</taxon>
        <taxon>Hymenobacteraceae</taxon>
        <taxon>Pontibacter</taxon>
    </lineage>
</organism>
<sequence>MKYFFKTRGSVFLVACLLLVCFYLGGAGIAASPVADNKEPIVLRTEKMPFTPREFYIANVIDERTDKKAVAYLLPLTGAGKAQPVDLQGGGYIALREFINKGIPANKSLRPVVIRLKEMQVKEAPSAAGRVAGTIAVEMAFEMERDGETVQLLQYKGGGRYERPVGRNEVTEPALRQSIKEALRYLNTWMDQEANTNPKLAKGIKVTFTDYTAPADQDTVFYDTSRPLNWNDFKADVNRTSRYAATVFPSFAYEGETEVKDGIIHLHLNMKVYVLKSSSWVKDNARNPYGLNHEQRHFDIVKLVSERFKQKIKPEDLSLADYNSNIQYLFIESYREMNQLQDQYDSETRHGLDTAAQERWNQRLEQELKAVGVK</sequence>
<dbReference type="OrthoDB" id="5431540at2"/>
<dbReference type="Proteomes" id="UP000185924">
    <property type="component" value="Unassembled WGS sequence"/>
</dbReference>
<dbReference type="RefSeq" id="WP_076422030.1">
    <property type="nucleotide sequence ID" value="NZ_FTNM01000002.1"/>
</dbReference>
<proteinExistence type="predicted"/>
<accession>A0A1N6XF96</accession>
<reference evidence="2" key="1">
    <citation type="submission" date="2017-01" db="EMBL/GenBank/DDBJ databases">
        <authorList>
            <person name="Varghese N."/>
            <person name="Submissions S."/>
        </authorList>
    </citation>
    <scope>NUCLEOTIDE SEQUENCE [LARGE SCALE GENOMIC DNA]</scope>
    <source>
        <strain evidence="2">DM9</strain>
    </source>
</reference>
<name>A0A1N6XF96_9BACT</name>
<dbReference type="STRING" id="1077936.SAMN05421545_2104"/>
<evidence type="ECO:0000313" key="2">
    <source>
        <dbReference type="Proteomes" id="UP000185924"/>
    </source>
</evidence>